<dbReference type="Gene3D" id="2.130.10.10">
    <property type="entry name" value="YVTN repeat-like/Quinoprotein amine dehydrogenase"/>
    <property type="match status" value="1"/>
</dbReference>
<evidence type="ECO:0000313" key="5">
    <source>
        <dbReference type="EMBL" id="KAF6038348.1"/>
    </source>
</evidence>
<evidence type="ECO:0000256" key="2">
    <source>
        <dbReference type="ARBA" id="ARBA00022737"/>
    </source>
</evidence>
<name>A0A7J7KKY9_BUGNE</name>
<sequence>MDDEYDDRTSSEEDMDIGCEESDSDEIVQDISNQDEEGMIGDSGSSKVYLPGSKVDEEDDCRPSKLVVDESAYIMLHKAHTGAPCLSFDVLEDPLGVGRESYPMTSYLVCGTQAERSHTNSVIVMKLSNMHRFKEKSNEESGGSDDESDNEEDNSQLPVLSAAPIKHPLGAVNRIRACQIGGKTVAASWCERGVVYVWDLSTPLDVVNDPKALAEYHKK</sequence>
<evidence type="ECO:0000256" key="1">
    <source>
        <dbReference type="ARBA" id="ARBA00022574"/>
    </source>
</evidence>
<accession>A0A7J7KKY9</accession>
<comment type="caution">
    <text evidence="5">The sequence shown here is derived from an EMBL/GenBank/DDBJ whole genome shotgun (WGS) entry which is preliminary data.</text>
</comment>
<evidence type="ECO:0000259" key="4">
    <source>
        <dbReference type="Pfam" id="PF12265"/>
    </source>
</evidence>
<gene>
    <name evidence="5" type="ORF">EB796_003345</name>
</gene>
<feature type="compositionally biased region" description="Acidic residues" evidence="3">
    <location>
        <begin position="142"/>
        <end position="154"/>
    </location>
</feature>
<dbReference type="PANTHER" id="PTHR45903:SF1">
    <property type="entry name" value="GLUTAMATE-RICH WD REPEAT-CONTAINING PROTEIN 1"/>
    <property type="match status" value="1"/>
</dbReference>
<dbReference type="GO" id="GO:0042254">
    <property type="term" value="P:ribosome biogenesis"/>
    <property type="evidence" value="ECO:0007669"/>
    <property type="project" value="TreeGrafter"/>
</dbReference>
<feature type="region of interest" description="Disordered" evidence="3">
    <location>
        <begin position="1"/>
        <end position="59"/>
    </location>
</feature>
<dbReference type="InterPro" id="IPR051972">
    <property type="entry name" value="Glutamate-rich_WD_repeat"/>
</dbReference>
<dbReference type="Pfam" id="PF12265">
    <property type="entry name" value="CAF1C_H4-bd"/>
    <property type="match status" value="1"/>
</dbReference>
<dbReference type="AlphaFoldDB" id="A0A7J7KKY9"/>
<dbReference type="InterPro" id="IPR022052">
    <property type="entry name" value="Histone-bd_RBBP4-like_N"/>
</dbReference>
<feature type="compositionally biased region" description="Acidic residues" evidence="3">
    <location>
        <begin position="1"/>
        <end position="39"/>
    </location>
</feature>
<keyword evidence="2" id="KW-0677">Repeat</keyword>
<dbReference type="OrthoDB" id="2161379at2759"/>
<feature type="domain" description="Histone-binding protein RBBP4-like N-terminal" evidence="4">
    <location>
        <begin position="66"/>
        <end position="131"/>
    </location>
</feature>
<keyword evidence="6" id="KW-1185">Reference proteome</keyword>
<dbReference type="PANTHER" id="PTHR45903">
    <property type="entry name" value="GLUTAMATE-RICH WD REPEAT-CONTAINING PROTEIN 1"/>
    <property type="match status" value="1"/>
</dbReference>
<keyword evidence="1" id="KW-0853">WD repeat</keyword>
<feature type="region of interest" description="Disordered" evidence="3">
    <location>
        <begin position="134"/>
        <end position="155"/>
    </location>
</feature>
<evidence type="ECO:0000256" key="3">
    <source>
        <dbReference type="SAM" id="MobiDB-lite"/>
    </source>
</evidence>
<dbReference type="Proteomes" id="UP000593567">
    <property type="component" value="Unassembled WGS sequence"/>
</dbReference>
<protein>
    <submittedName>
        <fullName evidence="5">L(2)09851</fullName>
    </submittedName>
</protein>
<dbReference type="EMBL" id="VXIV02000425">
    <property type="protein sequence ID" value="KAF6038348.1"/>
    <property type="molecule type" value="Genomic_DNA"/>
</dbReference>
<proteinExistence type="predicted"/>
<dbReference type="InterPro" id="IPR015943">
    <property type="entry name" value="WD40/YVTN_repeat-like_dom_sf"/>
</dbReference>
<dbReference type="GO" id="GO:0005730">
    <property type="term" value="C:nucleolus"/>
    <property type="evidence" value="ECO:0007669"/>
    <property type="project" value="TreeGrafter"/>
</dbReference>
<organism evidence="5 6">
    <name type="scientific">Bugula neritina</name>
    <name type="common">Brown bryozoan</name>
    <name type="synonym">Sertularia neritina</name>
    <dbReference type="NCBI Taxonomy" id="10212"/>
    <lineage>
        <taxon>Eukaryota</taxon>
        <taxon>Metazoa</taxon>
        <taxon>Spiralia</taxon>
        <taxon>Lophotrochozoa</taxon>
        <taxon>Bryozoa</taxon>
        <taxon>Gymnolaemata</taxon>
        <taxon>Cheilostomatida</taxon>
        <taxon>Flustrina</taxon>
        <taxon>Buguloidea</taxon>
        <taxon>Bugulidae</taxon>
        <taxon>Bugula</taxon>
    </lineage>
</organism>
<evidence type="ECO:0000313" key="6">
    <source>
        <dbReference type="Proteomes" id="UP000593567"/>
    </source>
</evidence>
<reference evidence="5" key="1">
    <citation type="submission" date="2020-06" db="EMBL/GenBank/DDBJ databases">
        <title>Draft genome of Bugula neritina, a colonial animal packing powerful symbionts and potential medicines.</title>
        <authorList>
            <person name="Rayko M."/>
        </authorList>
    </citation>
    <scope>NUCLEOTIDE SEQUENCE [LARGE SCALE GENOMIC DNA]</scope>
    <source>
        <strain evidence="5">Kwan_BN1</strain>
    </source>
</reference>